<protein>
    <submittedName>
        <fullName evidence="2">Uncharacterized protein</fullName>
    </submittedName>
</protein>
<feature type="compositionally biased region" description="Polar residues" evidence="1">
    <location>
        <begin position="1"/>
        <end position="25"/>
    </location>
</feature>
<feature type="region of interest" description="Disordered" evidence="1">
    <location>
        <begin position="1"/>
        <end position="32"/>
    </location>
</feature>
<dbReference type="OrthoDB" id="4509994at2759"/>
<evidence type="ECO:0000256" key="1">
    <source>
        <dbReference type="SAM" id="MobiDB-lite"/>
    </source>
</evidence>
<accession>A0A1L9VM91</accession>
<dbReference type="VEuPathDB" id="FungiDB:ASPGLDRAFT_1410175"/>
<proteinExistence type="predicted"/>
<keyword evidence="3" id="KW-1185">Reference proteome</keyword>
<dbReference type="AlphaFoldDB" id="A0A1L9VM91"/>
<organism evidence="2 3">
    <name type="scientific">Aspergillus glaucus CBS 516.65</name>
    <dbReference type="NCBI Taxonomy" id="1160497"/>
    <lineage>
        <taxon>Eukaryota</taxon>
        <taxon>Fungi</taxon>
        <taxon>Dikarya</taxon>
        <taxon>Ascomycota</taxon>
        <taxon>Pezizomycotina</taxon>
        <taxon>Eurotiomycetes</taxon>
        <taxon>Eurotiomycetidae</taxon>
        <taxon>Eurotiales</taxon>
        <taxon>Aspergillaceae</taxon>
        <taxon>Aspergillus</taxon>
        <taxon>Aspergillus subgen. Aspergillus</taxon>
    </lineage>
</organism>
<name>A0A1L9VM91_ASPGL</name>
<feature type="region of interest" description="Disordered" evidence="1">
    <location>
        <begin position="158"/>
        <end position="211"/>
    </location>
</feature>
<dbReference type="GeneID" id="34457978"/>
<evidence type="ECO:0000313" key="2">
    <source>
        <dbReference type="EMBL" id="OJJ85011.1"/>
    </source>
</evidence>
<evidence type="ECO:0000313" key="3">
    <source>
        <dbReference type="Proteomes" id="UP000184300"/>
    </source>
</evidence>
<sequence length="211" mass="23776">MAIQLSSIGNQESTPAVISNQNTTKIPDPPMLTDGKEPRFEDWLLLMTQKLAANADYFDTSQLRVAYVASHCEGKARKHITLRMRDDSRNPYADSNDMLDHLKTIYSDPNRVTTAKHQFQQLYMKKLCISSSIKEGTFQEFSSNVSQTASRLEVINHRTQNNHSFTPNNRDSSKGGTNRSKTTAKKELTPSRSTSPTSSRTASTSRDRLMK</sequence>
<dbReference type="STRING" id="1160497.A0A1L9VM91"/>
<dbReference type="Proteomes" id="UP000184300">
    <property type="component" value="Unassembled WGS sequence"/>
</dbReference>
<dbReference type="EMBL" id="KV878895">
    <property type="protein sequence ID" value="OJJ85011.1"/>
    <property type="molecule type" value="Genomic_DNA"/>
</dbReference>
<feature type="compositionally biased region" description="Polar residues" evidence="1">
    <location>
        <begin position="158"/>
        <end position="181"/>
    </location>
</feature>
<dbReference type="RefSeq" id="XP_022401709.1">
    <property type="nucleotide sequence ID" value="XM_022541717.1"/>
</dbReference>
<reference evidence="3" key="1">
    <citation type="journal article" date="2017" name="Genome Biol.">
        <title>Comparative genomics reveals high biological diversity and specific adaptations in the industrially and medically important fungal genus Aspergillus.</title>
        <authorList>
            <person name="de Vries R.P."/>
            <person name="Riley R."/>
            <person name="Wiebenga A."/>
            <person name="Aguilar-Osorio G."/>
            <person name="Amillis S."/>
            <person name="Uchima C.A."/>
            <person name="Anderluh G."/>
            <person name="Asadollahi M."/>
            <person name="Askin M."/>
            <person name="Barry K."/>
            <person name="Battaglia E."/>
            <person name="Bayram O."/>
            <person name="Benocci T."/>
            <person name="Braus-Stromeyer S.A."/>
            <person name="Caldana C."/>
            <person name="Canovas D."/>
            <person name="Cerqueira G.C."/>
            <person name="Chen F."/>
            <person name="Chen W."/>
            <person name="Choi C."/>
            <person name="Clum A."/>
            <person name="Dos Santos R.A."/>
            <person name="Damasio A.R."/>
            <person name="Diallinas G."/>
            <person name="Emri T."/>
            <person name="Fekete E."/>
            <person name="Flipphi M."/>
            <person name="Freyberg S."/>
            <person name="Gallo A."/>
            <person name="Gournas C."/>
            <person name="Habgood R."/>
            <person name="Hainaut M."/>
            <person name="Harispe M.L."/>
            <person name="Henrissat B."/>
            <person name="Hilden K.S."/>
            <person name="Hope R."/>
            <person name="Hossain A."/>
            <person name="Karabika E."/>
            <person name="Karaffa L."/>
            <person name="Karanyi Z."/>
            <person name="Krasevec N."/>
            <person name="Kuo A."/>
            <person name="Kusch H."/>
            <person name="LaButti K."/>
            <person name="Lagendijk E.L."/>
            <person name="Lapidus A."/>
            <person name="Levasseur A."/>
            <person name="Lindquist E."/>
            <person name="Lipzen A."/>
            <person name="Logrieco A.F."/>
            <person name="MacCabe A."/>
            <person name="Maekelae M.R."/>
            <person name="Malavazi I."/>
            <person name="Melin P."/>
            <person name="Meyer V."/>
            <person name="Mielnichuk N."/>
            <person name="Miskei M."/>
            <person name="Molnar A.P."/>
            <person name="Mule G."/>
            <person name="Ngan C.Y."/>
            <person name="Orejas M."/>
            <person name="Orosz E."/>
            <person name="Ouedraogo J.P."/>
            <person name="Overkamp K.M."/>
            <person name="Park H.-S."/>
            <person name="Perrone G."/>
            <person name="Piumi F."/>
            <person name="Punt P.J."/>
            <person name="Ram A.F."/>
            <person name="Ramon A."/>
            <person name="Rauscher S."/>
            <person name="Record E."/>
            <person name="Riano-Pachon D.M."/>
            <person name="Robert V."/>
            <person name="Roehrig J."/>
            <person name="Ruller R."/>
            <person name="Salamov A."/>
            <person name="Salih N.S."/>
            <person name="Samson R.A."/>
            <person name="Sandor E."/>
            <person name="Sanguinetti M."/>
            <person name="Schuetze T."/>
            <person name="Sepcic K."/>
            <person name="Shelest E."/>
            <person name="Sherlock G."/>
            <person name="Sophianopoulou V."/>
            <person name="Squina F.M."/>
            <person name="Sun H."/>
            <person name="Susca A."/>
            <person name="Todd R.B."/>
            <person name="Tsang A."/>
            <person name="Unkles S.E."/>
            <person name="van de Wiele N."/>
            <person name="van Rossen-Uffink D."/>
            <person name="Oliveira J.V."/>
            <person name="Vesth T.C."/>
            <person name="Visser J."/>
            <person name="Yu J.-H."/>
            <person name="Zhou M."/>
            <person name="Andersen M.R."/>
            <person name="Archer D.B."/>
            <person name="Baker S.E."/>
            <person name="Benoit I."/>
            <person name="Brakhage A.A."/>
            <person name="Braus G.H."/>
            <person name="Fischer R."/>
            <person name="Frisvad J.C."/>
            <person name="Goldman G.H."/>
            <person name="Houbraken J."/>
            <person name="Oakley B."/>
            <person name="Pocsi I."/>
            <person name="Scazzocchio C."/>
            <person name="Seiboth B."/>
            <person name="vanKuyk P.A."/>
            <person name="Wortman J."/>
            <person name="Dyer P.S."/>
            <person name="Grigoriev I.V."/>
        </authorList>
    </citation>
    <scope>NUCLEOTIDE SEQUENCE [LARGE SCALE GENOMIC DNA]</scope>
    <source>
        <strain evidence="3">CBS 516.65</strain>
    </source>
</reference>
<feature type="compositionally biased region" description="Low complexity" evidence="1">
    <location>
        <begin position="190"/>
        <end position="204"/>
    </location>
</feature>
<gene>
    <name evidence="2" type="ORF">ASPGLDRAFT_1410175</name>
</gene>